<keyword evidence="3 4" id="KW-0238">DNA-binding</keyword>
<sequence length="108" mass="12038">MPKSNLTIENRLSMVGEVISQPRRDKSPSGIEHCRFMLRHRSQQTEAGLSRQAWCNIAVSLSGSQLIKQTQSITVGSKLLVVGFLTTHKSHNGLSQLVLHAEQIEFID</sequence>
<evidence type="ECO:0000313" key="5">
    <source>
        <dbReference type="EMBL" id="KGQ69651.1"/>
    </source>
</evidence>
<keyword evidence="2 4" id="KW-0235">DNA replication</keyword>
<dbReference type="NCBIfam" id="TIGR04418">
    <property type="entry name" value="PriB_gamma"/>
    <property type="match status" value="1"/>
</dbReference>
<name>A0A0A3AK24_9PAST</name>
<dbReference type="GO" id="GO:0006269">
    <property type="term" value="P:DNA replication, synthesis of primer"/>
    <property type="evidence" value="ECO:0007669"/>
    <property type="project" value="UniProtKB-KW"/>
</dbReference>
<dbReference type="GO" id="GO:1990077">
    <property type="term" value="C:primosome complex"/>
    <property type="evidence" value="ECO:0007669"/>
    <property type="project" value="UniProtKB-UniRule"/>
</dbReference>
<dbReference type="SUPFAM" id="SSF50249">
    <property type="entry name" value="Nucleic acid-binding proteins"/>
    <property type="match status" value="1"/>
</dbReference>
<accession>A0A0A3AK24</accession>
<dbReference type="Gene3D" id="2.40.50.140">
    <property type="entry name" value="Nucleic acid-binding proteins"/>
    <property type="match status" value="1"/>
</dbReference>
<dbReference type="Pfam" id="PF22657">
    <property type="entry name" value="SSB_1"/>
    <property type="match status" value="1"/>
</dbReference>
<comment type="caution">
    <text evidence="5">The sequence shown here is derived from an EMBL/GenBank/DDBJ whole genome shotgun (WGS) entry which is preliminary data.</text>
</comment>
<evidence type="ECO:0000256" key="1">
    <source>
        <dbReference type="ARBA" id="ARBA00022515"/>
    </source>
</evidence>
<comment type="function">
    <text evidence="4">Involved in the restart of stalled replication forks, which reloads the replicative helicase on sites other than the origin of replication; the PriA-PriB pathway is the major replication restart pathway. During primosome assembly it facilitates complex formation between PriA and DnaT on DNA; stabilizes PriA on DNA. Stimulates the DNA unwinding activity of PriA helicase.</text>
</comment>
<reference evidence="5 6" key="1">
    <citation type="submission" date="2014-11" db="EMBL/GenBank/DDBJ databases">
        <title>Draft genome sequence of Chelonobacter oris 1662T, associated with respiratory disease in Hermann's Tortoises.</title>
        <authorList>
            <person name="Kudirkiene E."/>
            <person name="Hansen M.J."/>
            <person name="Bojesen A.M."/>
        </authorList>
    </citation>
    <scope>NUCLEOTIDE SEQUENCE [LARGE SCALE GENOMIC DNA]</scope>
    <source>
        <strain evidence="5 6">1662</strain>
    </source>
</reference>
<dbReference type="PIRSF" id="PIRSF003135">
    <property type="entry name" value="Primosomal_n"/>
    <property type="match status" value="1"/>
</dbReference>
<dbReference type="RefSeq" id="WP_034617380.1">
    <property type="nucleotide sequence ID" value="NZ_JSUM01000015.1"/>
</dbReference>
<protein>
    <recommendedName>
        <fullName evidence="4">Replication restart protein PriB</fullName>
    </recommendedName>
</protein>
<dbReference type="HAMAP" id="MF_00720">
    <property type="entry name" value="PriB"/>
    <property type="match status" value="1"/>
</dbReference>
<evidence type="ECO:0000256" key="3">
    <source>
        <dbReference type="ARBA" id="ARBA00023125"/>
    </source>
</evidence>
<evidence type="ECO:0000313" key="6">
    <source>
        <dbReference type="Proteomes" id="UP000030380"/>
    </source>
</evidence>
<dbReference type="InterPro" id="IPR000424">
    <property type="entry name" value="Primosome_PriB/ssb"/>
</dbReference>
<proteinExistence type="inferred from homology"/>
<dbReference type="STRING" id="505317.OA57_10330"/>
<dbReference type="PROSITE" id="PS50935">
    <property type="entry name" value="SSB"/>
    <property type="match status" value="1"/>
</dbReference>
<comment type="similarity">
    <text evidence="4">Belongs to the PriB family.</text>
</comment>
<dbReference type="Proteomes" id="UP000030380">
    <property type="component" value="Unassembled WGS sequence"/>
</dbReference>
<evidence type="ECO:0000256" key="4">
    <source>
        <dbReference type="HAMAP-Rule" id="MF_00720"/>
    </source>
</evidence>
<gene>
    <name evidence="4" type="primary">priB</name>
    <name evidence="5" type="ORF">OA57_10330</name>
</gene>
<evidence type="ECO:0000256" key="2">
    <source>
        <dbReference type="ARBA" id="ARBA00022705"/>
    </source>
</evidence>
<organism evidence="5 6">
    <name type="scientific">Chelonobacter oris</name>
    <dbReference type="NCBI Taxonomy" id="505317"/>
    <lineage>
        <taxon>Bacteria</taxon>
        <taxon>Pseudomonadati</taxon>
        <taxon>Pseudomonadota</taxon>
        <taxon>Gammaproteobacteria</taxon>
        <taxon>Pasteurellales</taxon>
        <taxon>Pasteurellaceae</taxon>
        <taxon>Chelonobacter</taxon>
    </lineage>
</organism>
<dbReference type="EMBL" id="JSUM01000015">
    <property type="protein sequence ID" value="KGQ69651.1"/>
    <property type="molecule type" value="Genomic_DNA"/>
</dbReference>
<dbReference type="AlphaFoldDB" id="A0A0A3AK24"/>
<dbReference type="InterPro" id="IPR012340">
    <property type="entry name" value="NA-bd_OB-fold"/>
</dbReference>
<dbReference type="GO" id="GO:0003697">
    <property type="term" value="F:single-stranded DNA binding"/>
    <property type="evidence" value="ECO:0007669"/>
    <property type="project" value="UniProtKB-UniRule"/>
</dbReference>
<dbReference type="OrthoDB" id="9180733at2"/>
<comment type="subunit">
    <text evidence="4">Homodimer. Interacts with PriA and DnaT. Component of the replication restart primosome. Primosome assembly occurs via a 'hand-off' mechanism. PriA binds to replication forks, subsequently PriB then DnaT bind; DnaT then displaces ssDNA to generate the helicase loading substrate.</text>
</comment>
<dbReference type="InterPro" id="IPR023646">
    <property type="entry name" value="Prisomal_replication_PriB"/>
</dbReference>
<keyword evidence="6" id="KW-1185">Reference proteome</keyword>
<keyword evidence="1 4" id="KW-0639">Primosome</keyword>